<evidence type="ECO:0000256" key="3">
    <source>
        <dbReference type="ARBA" id="ARBA00022448"/>
    </source>
</evidence>
<keyword evidence="11 12" id="KW-0407">Ion channel</keyword>
<dbReference type="EMBL" id="JBEUOH010000007">
    <property type="protein sequence ID" value="KAL0891808.1"/>
    <property type="molecule type" value="Genomic_DNA"/>
</dbReference>
<evidence type="ECO:0000256" key="13">
    <source>
        <dbReference type="SAM" id="Phobius"/>
    </source>
</evidence>
<keyword evidence="7" id="KW-0915">Sodium</keyword>
<keyword evidence="9 13" id="KW-0472">Membrane</keyword>
<evidence type="ECO:0000256" key="7">
    <source>
        <dbReference type="ARBA" id="ARBA00023053"/>
    </source>
</evidence>
<dbReference type="Gene3D" id="1.10.287.770">
    <property type="entry name" value="YojJ-like"/>
    <property type="match status" value="1"/>
</dbReference>
<accession>A0ABR3I6A0</accession>
<comment type="subcellular location">
    <subcellularLocation>
        <location evidence="1">Membrane</location>
        <topology evidence="1">Multi-pass membrane protein</topology>
    </subcellularLocation>
</comment>
<proteinExistence type="inferred from homology"/>
<keyword evidence="5 12" id="KW-0812">Transmembrane</keyword>
<evidence type="ECO:0000313" key="14">
    <source>
        <dbReference type="EMBL" id="KAL0891808.1"/>
    </source>
</evidence>
<keyword evidence="4 12" id="KW-0894">Sodium channel</keyword>
<gene>
    <name evidence="14" type="ORF">ABMA27_015074</name>
</gene>
<keyword evidence="15" id="KW-1185">Reference proteome</keyword>
<evidence type="ECO:0000256" key="9">
    <source>
        <dbReference type="ARBA" id="ARBA00023136"/>
    </source>
</evidence>
<evidence type="ECO:0000256" key="5">
    <source>
        <dbReference type="ARBA" id="ARBA00022692"/>
    </source>
</evidence>
<protein>
    <submittedName>
        <fullName evidence="14">Uncharacterized protein</fullName>
    </submittedName>
</protein>
<name>A0ABR3I6A0_LOXSC</name>
<keyword evidence="3 12" id="KW-0813">Transport</keyword>
<evidence type="ECO:0000256" key="11">
    <source>
        <dbReference type="ARBA" id="ARBA00023303"/>
    </source>
</evidence>
<evidence type="ECO:0000256" key="2">
    <source>
        <dbReference type="ARBA" id="ARBA00007193"/>
    </source>
</evidence>
<evidence type="ECO:0000256" key="1">
    <source>
        <dbReference type="ARBA" id="ARBA00004141"/>
    </source>
</evidence>
<keyword evidence="8 12" id="KW-0406">Ion transport</keyword>
<evidence type="ECO:0000313" key="15">
    <source>
        <dbReference type="Proteomes" id="UP001549920"/>
    </source>
</evidence>
<evidence type="ECO:0000256" key="12">
    <source>
        <dbReference type="RuleBase" id="RU000679"/>
    </source>
</evidence>
<evidence type="ECO:0000256" key="4">
    <source>
        <dbReference type="ARBA" id="ARBA00022461"/>
    </source>
</evidence>
<feature type="transmembrane region" description="Helical" evidence="13">
    <location>
        <begin position="176"/>
        <end position="203"/>
    </location>
</feature>
<keyword evidence="6 13" id="KW-1133">Transmembrane helix</keyword>
<comment type="similarity">
    <text evidence="2 12">Belongs to the amiloride-sensitive sodium channel (TC 1.A.6) family.</text>
</comment>
<dbReference type="Pfam" id="PF00858">
    <property type="entry name" value="ASC"/>
    <property type="match status" value="1"/>
</dbReference>
<evidence type="ECO:0000256" key="10">
    <source>
        <dbReference type="ARBA" id="ARBA00023201"/>
    </source>
</evidence>
<sequence>MFREVQTFMGYCCQFDIPFFRQNVEDAPYVSGIETTEGLMVRINTDAVSPTGEILDGTALLYLFDHSDSITLLDSSVTLTATTFYDVNVDVWAIDSSDNVKALSLDKTVLSEIKDLTTESGCYQKCDYVQYETNVKYIRQTRKNPESSNYTTFLVHFADNSCMKYRREVIYSWDQLLANLGGIFGLCVGGSVISIIELIWFIIDLICAVFVNRKANFYTDIFTVMG</sequence>
<reference evidence="14 15" key="1">
    <citation type="submission" date="2024-06" db="EMBL/GenBank/DDBJ databases">
        <title>A chromosome-level genome assembly of beet webworm, Loxostege sticticalis.</title>
        <authorList>
            <person name="Zhang Y."/>
        </authorList>
    </citation>
    <scope>NUCLEOTIDE SEQUENCE [LARGE SCALE GENOMIC DNA]</scope>
    <source>
        <strain evidence="14">AQ026</strain>
        <tissue evidence="14">Whole body</tissue>
    </source>
</reference>
<evidence type="ECO:0000256" key="6">
    <source>
        <dbReference type="ARBA" id="ARBA00022989"/>
    </source>
</evidence>
<keyword evidence="10 12" id="KW-0739">Sodium transport</keyword>
<organism evidence="14 15">
    <name type="scientific">Loxostege sticticalis</name>
    <name type="common">Beet webworm moth</name>
    <dbReference type="NCBI Taxonomy" id="481309"/>
    <lineage>
        <taxon>Eukaryota</taxon>
        <taxon>Metazoa</taxon>
        <taxon>Ecdysozoa</taxon>
        <taxon>Arthropoda</taxon>
        <taxon>Hexapoda</taxon>
        <taxon>Insecta</taxon>
        <taxon>Pterygota</taxon>
        <taxon>Neoptera</taxon>
        <taxon>Endopterygota</taxon>
        <taxon>Lepidoptera</taxon>
        <taxon>Glossata</taxon>
        <taxon>Ditrysia</taxon>
        <taxon>Pyraloidea</taxon>
        <taxon>Crambidae</taxon>
        <taxon>Pyraustinae</taxon>
        <taxon>Loxostege</taxon>
    </lineage>
</organism>
<evidence type="ECO:0000256" key="8">
    <source>
        <dbReference type="ARBA" id="ARBA00023065"/>
    </source>
</evidence>
<dbReference type="InterPro" id="IPR001873">
    <property type="entry name" value="ENaC"/>
</dbReference>
<comment type="caution">
    <text evidence="14">The sequence shown here is derived from an EMBL/GenBank/DDBJ whole genome shotgun (WGS) entry which is preliminary data.</text>
</comment>
<dbReference type="Proteomes" id="UP001549920">
    <property type="component" value="Unassembled WGS sequence"/>
</dbReference>